<dbReference type="CDD" id="cd02432">
    <property type="entry name" value="Nodulin-21_like_1"/>
    <property type="match status" value="1"/>
</dbReference>
<keyword evidence="4 5" id="KW-0472">Membrane</keyword>
<reference evidence="6 7" key="1">
    <citation type="submission" date="2018-11" db="EMBL/GenBank/DDBJ databases">
        <authorList>
            <person name="Kleinhagauer T."/>
            <person name="Glaeser S.P."/>
            <person name="Spergser J."/>
            <person name="Ruckert C."/>
            <person name="Kaempfer P."/>
            <person name="Busse H.-J."/>
        </authorList>
    </citation>
    <scope>NUCLEOTIDE SEQUENCE [LARGE SCALE GENOMIC DNA]</scope>
    <source>
        <strain evidence="6 7">W8</strain>
    </source>
</reference>
<name>A0A3G6IX92_9CORY</name>
<dbReference type="GO" id="GO:0030026">
    <property type="term" value="P:intracellular manganese ion homeostasis"/>
    <property type="evidence" value="ECO:0007669"/>
    <property type="project" value="InterPro"/>
</dbReference>
<feature type="transmembrane region" description="Helical" evidence="5">
    <location>
        <begin position="215"/>
        <end position="236"/>
    </location>
</feature>
<feature type="transmembrane region" description="Helical" evidence="5">
    <location>
        <begin position="156"/>
        <end position="177"/>
    </location>
</feature>
<dbReference type="GO" id="GO:0012505">
    <property type="term" value="C:endomembrane system"/>
    <property type="evidence" value="ECO:0007669"/>
    <property type="project" value="UniProtKB-SubCell"/>
</dbReference>
<evidence type="ECO:0000256" key="5">
    <source>
        <dbReference type="SAM" id="Phobius"/>
    </source>
</evidence>
<organism evidence="6 7">
    <name type="scientific">Corynebacterium gerontici</name>
    <dbReference type="NCBI Taxonomy" id="2079234"/>
    <lineage>
        <taxon>Bacteria</taxon>
        <taxon>Bacillati</taxon>
        <taxon>Actinomycetota</taxon>
        <taxon>Actinomycetes</taxon>
        <taxon>Mycobacteriales</taxon>
        <taxon>Corynebacteriaceae</taxon>
        <taxon>Corynebacterium</taxon>
    </lineage>
</organism>
<keyword evidence="2 5" id="KW-0812">Transmembrane</keyword>
<sequence>MSISESVLEHYEPHDSNLNSRLNWLRAGVLGANDGIVSVAALLLGVIAAGSSDAAIFSAGIASTVAGAVSMALGEYVSVSAQHDSEKMLIAKERSELQEFPEQERDEMAQILGSYGISESTALQAAEEISAGDPIRAHLRLELGIDSEDLTNPIHAAFSSAISFALGALLPLLAAWLAPHAAIAVALVTLLALFITGFVSAKLSETSPSRSCMRLVIGGMAGLALTYGAGALFGAAG</sequence>
<accession>A0A3G6IX92</accession>
<dbReference type="RefSeq" id="WP_123932687.1">
    <property type="nucleotide sequence ID" value="NZ_CP033897.1"/>
</dbReference>
<evidence type="ECO:0000256" key="2">
    <source>
        <dbReference type="ARBA" id="ARBA00022692"/>
    </source>
</evidence>
<evidence type="ECO:0000256" key="3">
    <source>
        <dbReference type="ARBA" id="ARBA00022989"/>
    </source>
</evidence>
<keyword evidence="7" id="KW-1185">Reference proteome</keyword>
<comment type="subcellular location">
    <subcellularLocation>
        <location evidence="1">Endomembrane system</location>
        <topology evidence="1">Multi-pass membrane protein</topology>
    </subcellularLocation>
</comment>
<evidence type="ECO:0000256" key="4">
    <source>
        <dbReference type="ARBA" id="ARBA00023136"/>
    </source>
</evidence>
<dbReference type="OrthoDB" id="188924at2"/>
<dbReference type="PANTHER" id="PTHR31851">
    <property type="entry name" value="FE(2+)/MN(2+) TRANSPORTER PCL1"/>
    <property type="match status" value="1"/>
</dbReference>
<dbReference type="InterPro" id="IPR008217">
    <property type="entry name" value="Ccc1_fam"/>
</dbReference>
<dbReference type="EMBL" id="CP033897">
    <property type="protein sequence ID" value="AZA10391.1"/>
    <property type="molecule type" value="Genomic_DNA"/>
</dbReference>
<dbReference type="KEGG" id="cgk:CGERO_00265"/>
<keyword evidence="3 5" id="KW-1133">Transmembrane helix</keyword>
<dbReference type="Proteomes" id="UP000271587">
    <property type="component" value="Chromosome"/>
</dbReference>
<protein>
    <submittedName>
        <fullName evidence="6">VIT family protein</fullName>
    </submittedName>
</protein>
<gene>
    <name evidence="6" type="ORF">CGERO_00265</name>
</gene>
<proteinExistence type="predicted"/>
<evidence type="ECO:0000256" key="1">
    <source>
        <dbReference type="ARBA" id="ARBA00004127"/>
    </source>
</evidence>
<dbReference type="Pfam" id="PF01988">
    <property type="entry name" value="VIT1"/>
    <property type="match status" value="1"/>
</dbReference>
<feature type="transmembrane region" description="Helical" evidence="5">
    <location>
        <begin position="183"/>
        <end position="203"/>
    </location>
</feature>
<feature type="transmembrane region" description="Helical" evidence="5">
    <location>
        <begin position="55"/>
        <end position="79"/>
    </location>
</feature>
<evidence type="ECO:0000313" key="7">
    <source>
        <dbReference type="Proteomes" id="UP000271587"/>
    </source>
</evidence>
<feature type="transmembrane region" description="Helical" evidence="5">
    <location>
        <begin position="27"/>
        <end position="49"/>
    </location>
</feature>
<dbReference type="AlphaFoldDB" id="A0A3G6IX92"/>
<evidence type="ECO:0000313" key="6">
    <source>
        <dbReference type="EMBL" id="AZA10391.1"/>
    </source>
</evidence>
<dbReference type="GO" id="GO:0005384">
    <property type="term" value="F:manganese ion transmembrane transporter activity"/>
    <property type="evidence" value="ECO:0007669"/>
    <property type="project" value="InterPro"/>
</dbReference>